<name>A0A173SJM3_BACT4</name>
<proteinExistence type="predicted"/>
<dbReference type="EMBL" id="CP083680">
    <property type="protein sequence ID" value="UYU68205.1"/>
    <property type="molecule type" value="Genomic_DNA"/>
</dbReference>
<protein>
    <submittedName>
        <fullName evidence="1">Uncharacterized protein</fullName>
    </submittedName>
</protein>
<accession>A0A173SJM3</accession>
<dbReference type="RefSeq" id="WP_048699119.1">
    <property type="nucleotide sequence ID" value="NZ_BQNN01000001.1"/>
</dbReference>
<dbReference type="Proteomes" id="UP001156218">
    <property type="component" value="Chromosome"/>
</dbReference>
<evidence type="ECO:0000313" key="1">
    <source>
        <dbReference type="EMBL" id="MBS5412553.1"/>
    </source>
</evidence>
<dbReference type="EMBL" id="JAGZEE010000032">
    <property type="protein sequence ID" value="MBS5412553.1"/>
    <property type="molecule type" value="Genomic_DNA"/>
</dbReference>
<evidence type="ECO:0000313" key="4">
    <source>
        <dbReference type="Proteomes" id="UP001156218"/>
    </source>
</evidence>
<reference evidence="2 4" key="2">
    <citation type="submission" date="2021-06" db="EMBL/GenBank/DDBJ databases">
        <title>Interrogation of the integrated mobile genetic elements in gut-associated Bacteroides with a consensus prediction approach.</title>
        <authorList>
            <person name="Campbell D.E."/>
            <person name="Leigh J.R."/>
            <person name="Kim T."/>
            <person name="England W."/>
            <person name="Whitaker R.J."/>
            <person name="Degnan P.H."/>
        </authorList>
    </citation>
    <scope>NUCLEOTIDE SEQUENCE [LARGE SCALE GENOMIC DNA]</scope>
    <source>
        <strain evidence="2 4">WAL8669</strain>
    </source>
</reference>
<evidence type="ECO:0000313" key="3">
    <source>
        <dbReference type="Proteomes" id="UP000782901"/>
    </source>
</evidence>
<dbReference type="Proteomes" id="UP000782901">
    <property type="component" value="Unassembled WGS sequence"/>
</dbReference>
<organism evidence="1 3">
    <name type="scientific">Bacteroides thetaiotaomicron</name>
    <dbReference type="NCBI Taxonomy" id="818"/>
    <lineage>
        <taxon>Bacteria</taxon>
        <taxon>Pseudomonadati</taxon>
        <taxon>Bacteroidota</taxon>
        <taxon>Bacteroidia</taxon>
        <taxon>Bacteroidales</taxon>
        <taxon>Bacteroidaceae</taxon>
        <taxon>Bacteroides</taxon>
    </lineage>
</organism>
<dbReference type="AlphaFoldDB" id="A0A173SJM3"/>
<gene>
    <name evidence="1" type="ORF">KHY35_17910</name>
    <name evidence="2" type="ORF">KQP68_07975</name>
</gene>
<evidence type="ECO:0000313" key="2">
    <source>
        <dbReference type="EMBL" id="UYU68205.1"/>
    </source>
</evidence>
<sequence>MKAQVESIILPFKKRLDGFTYWQRELEPAIHPALKAYVKAENATGGVSSVMIFEEIARNTDHFCSDFKTDRDVRMFLTLYFWKYLCYFANIDFYTGQDKTEEILKGEAD</sequence>
<reference evidence="1" key="1">
    <citation type="submission" date="2021-02" db="EMBL/GenBank/DDBJ databases">
        <title>Infant gut strain persistence is associated with maternal origin, phylogeny, and functional potential including surface adhesion and iron acquisition.</title>
        <authorList>
            <person name="Lou Y.C."/>
        </authorList>
    </citation>
    <scope>NUCLEOTIDE SEQUENCE</scope>
    <source>
        <strain evidence="1">L3_082_243G1_dasL3_082_243G1_maxbin2.maxbin.015s ta_sub</strain>
    </source>
</reference>